<protein>
    <recommendedName>
        <fullName evidence="3">DUF4276 domain-containing protein</fullName>
    </recommendedName>
</protein>
<dbReference type="OrthoDB" id="459394at2"/>
<evidence type="ECO:0008006" key="3">
    <source>
        <dbReference type="Google" id="ProtNLM"/>
    </source>
</evidence>
<dbReference type="AlphaFoldDB" id="A0A512H9M8"/>
<evidence type="ECO:0000313" key="2">
    <source>
        <dbReference type="Proteomes" id="UP000321567"/>
    </source>
</evidence>
<keyword evidence="2" id="KW-1185">Reference proteome</keyword>
<dbReference type="Proteomes" id="UP000321567">
    <property type="component" value="Unassembled WGS sequence"/>
</dbReference>
<gene>
    <name evidence="1" type="ORF">ROR02_22730</name>
</gene>
<proteinExistence type="predicted"/>
<evidence type="ECO:0000313" key="1">
    <source>
        <dbReference type="EMBL" id="GEO82142.1"/>
    </source>
</evidence>
<sequence>MVKIFVEGGGQTADIQQKCRKGFHEFLAKAGVCKRPRIVASGSRQEAYKDYCTAVRNGEDAFLLVDSEGPVDPAHQNGNSTDWIPWAHLGKQEGWEKPARVDEDACHLMVRCMENWFLADRETLRTYFGQGFLEGALPAASRPLESIPKPDVLAALKKATVHLKTKAPYDKGAHSFALLGRVDPVRILENSPWARRFVDALRNHPS</sequence>
<dbReference type="RefSeq" id="WP_147164157.1">
    <property type="nucleotide sequence ID" value="NZ_BJZO01000063.1"/>
</dbReference>
<comment type="caution">
    <text evidence="1">The sequence shown here is derived from an EMBL/GenBank/DDBJ whole genome shotgun (WGS) entry which is preliminary data.</text>
</comment>
<name>A0A512H9M8_9PROT</name>
<reference evidence="1 2" key="1">
    <citation type="submission" date="2019-07" db="EMBL/GenBank/DDBJ databases">
        <title>Whole genome shotgun sequence of Rhodospirillum oryzae NBRC 107573.</title>
        <authorList>
            <person name="Hosoyama A."/>
            <person name="Uohara A."/>
            <person name="Ohji S."/>
            <person name="Ichikawa N."/>
        </authorList>
    </citation>
    <scope>NUCLEOTIDE SEQUENCE [LARGE SCALE GENOMIC DNA]</scope>
    <source>
        <strain evidence="1 2">NBRC 107573</strain>
    </source>
</reference>
<dbReference type="Pfam" id="PF14103">
    <property type="entry name" value="DUF4276"/>
    <property type="match status" value="1"/>
</dbReference>
<accession>A0A512H9M8</accession>
<dbReference type="EMBL" id="BJZO01000063">
    <property type="protein sequence ID" value="GEO82142.1"/>
    <property type="molecule type" value="Genomic_DNA"/>
</dbReference>
<organism evidence="1 2">
    <name type="scientific">Pararhodospirillum oryzae</name>
    <dbReference type="NCBI Taxonomy" id="478448"/>
    <lineage>
        <taxon>Bacteria</taxon>
        <taxon>Pseudomonadati</taxon>
        <taxon>Pseudomonadota</taxon>
        <taxon>Alphaproteobacteria</taxon>
        <taxon>Rhodospirillales</taxon>
        <taxon>Rhodospirillaceae</taxon>
        <taxon>Pararhodospirillum</taxon>
    </lineage>
</organism>
<dbReference type="InterPro" id="IPR025455">
    <property type="entry name" value="DUF4276"/>
</dbReference>